<keyword evidence="18" id="KW-1185">Reference proteome</keyword>
<keyword evidence="13" id="KW-1003">Cell membrane</keyword>
<keyword evidence="7 13" id="KW-0067">ATP-binding</keyword>
<sequence>MAIKAEEISSLIKQQIETFESDLEVKDIGTVIEIGDGIARVHGLDEVMAGELIEFSNGVMGMAQNLEESNVGVVILGPYTEIKEGDEVRRTGRIMQVPVGEEMIGRVVNPLGQPIDGQGAINTSKTRPVEAEAPGIMDRKSVSEPLQTGIKAIDALVPIGRGQRELIIGDRQTGKTALAVDTILNQKGKDMICIYVAIGQKDSTVRSTVETFRRYGALDYTIVVSAGASEPAPLLYLAPYSGVAIGEEFMYNGKNVLVVYDDLSKQAVAYRELSLLLRRPPGREAFPGDVFYLHSRLLERAAKLSDEKGGGSLTALPFVETQAGDISAYIPTNVISITDGQIFLQSDLFFAGVRPAINAGLSVSRVGGAAQIKAMKKVAGTLRLDLASYRELEAFAQFGSDLDKATKAKLDRGQRTVEVLKQGLHKPLAVEKQVAIIYALTHGYIDDVPVHDVERFEAELFDYLDEHHKEMLDSINKTGNLPEEQEMNGAIEGFKRTFLTTESAQ</sequence>
<dbReference type="InterPro" id="IPR023366">
    <property type="entry name" value="ATP_synth_asu-like_sf"/>
</dbReference>
<evidence type="ECO:0000256" key="2">
    <source>
        <dbReference type="ARBA" id="ARBA00004370"/>
    </source>
</evidence>
<evidence type="ECO:0000256" key="8">
    <source>
        <dbReference type="ARBA" id="ARBA00022967"/>
    </source>
</evidence>
<dbReference type="Gene3D" id="3.40.50.300">
    <property type="entry name" value="P-loop containing nucleotide triphosphate hydrolases"/>
    <property type="match status" value="1"/>
</dbReference>
<dbReference type="InterPro" id="IPR027417">
    <property type="entry name" value="P-loop_NTPase"/>
</dbReference>
<comment type="subcellular location">
    <subcellularLocation>
        <location evidence="13">Cell membrane</location>
        <topology evidence="13">Peripheral membrane protein</topology>
    </subcellularLocation>
    <subcellularLocation>
        <location evidence="2">Membrane</location>
    </subcellularLocation>
</comment>
<evidence type="ECO:0000256" key="3">
    <source>
        <dbReference type="ARBA" id="ARBA00008936"/>
    </source>
</evidence>
<feature type="domain" description="ATPase F1/V1/A1 complex alpha/beta subunit nucleotide-binding" evidence="14">
    <location>
        <begin position="149"/>
        <end position="364"/>
    </location>
</feature>
<comment type="function">
    <text evidence="1 13">Produces ATP from ADP in the presence of a proton gradient across the membrane. The alpha chain is a regulatory subunit.</text>
</comment>
<dbReference type="SUPFAM" id="SSF50615">
    <property type="entry name" value="N-terminal domain of alpha and beta subunits of F1 ATP synthase"/>
    <property type="match status" value="1"/>
</dbReference>
<dbReference type="InterPro" id="IPR004100">
    <property type="entry name" value="ATPase_F1/V1/A1_a/bsu_N"/>
</dbReference>
<keyword evidence="5 13" id="KW-0547">Nucleotide-binding</keyword>
<evidence type="ECO:0000256" key="7">
    <source>
        <dbReference type="ARBA" id="ARBA00022840"/>
    </source>
</evidence>
<evidence type="ECO:0000256" key="11">
    <source>
        <dbReference type="ARBA" id="ARBA00023196"/>
    </source>
</evidence>
<evidence type="ECO:0000256" key="4">
    <source>
        <dbReference type="ARBA" id="ARBA00022448"/>
    </source>
</evidence>
<organism evidence="17 18">
    <name type="scientific">Aciduricibacillus chroicocephali</name>
    <dbReference type="NCBI Taxonomy" id="3054939"/>
    <lineage>
        <taxon>Bacteria</taxon>
        <taxon>Bacillati</taxon>
        <taxon>Bacillota</taxon>
        <taxon>Bacilli</taxon>
        <taxon>Bacillales</taxon>
        <taxon>Bacillaceae</taxon>
        <taxon>Aciduricibacillus</taxon>
    </lineage>
</organism>
<evidence type="ECO:0000256" key="13">
    <source>
        <dbReference type="HAMAP-Rule" id="MF_01346"/>
    </source>
</evidence>
<dbReference type="InterPro" id="IPR005294">
    <property type="entry name" value="ATP_synth_F1_asu"/>
</dbReference>
<dbReference type="SUPFAM" id="SSF47917">
    <property type="entry name" value="C-terminal domain of alpha and beta subunits of F1 ATP synthase"/>
    <property type="match status" value="1"/>
</dbReference>
<keyword evidence="8 13" id="KW-1278">Translocase</keyword>
<dbReference type="PIRSF" id="PIRSF039088">
    <property type="entry name" value="F_ATPase_subunit_alpha"/>
    <property type="match status" value="1"/>
</dbReference>
<proteinExistence type="inferred from homology"/>
<dbReference type="InterPro" id="IPR020003">
    <property type="entry name" value="ATPase_a/bsu_AS"/>
</dbReference>
<feature type="domain" description="ATPase F1/V1/A1 complex alpha/beta subunit N-terminal" evidence="16">
    <location>
        <begin position="25"/>
        <end position="92"/>
    </location>
</feature>
<dbReference type="Gene3D" id="1.20.150.20">
    <property type="entry name" value="ATP synthase alpha/beta chain, C-terminal domain"/>
    <property type="match status" value="1"/>
</dbReference>
<keyword evidence="9 13" id="KW-0406">Ion transport</keyword>
<accession>A0ABY9KUH2</accession>
<evidence type="ECO:0000259" key="15">
    <source>
        <dbReference type="Pfam" id="PF00306"/>
    </source>
</evidence>
<dbReference type="EC" id="7.1.2.2" evidence="13"/>
<dbReference type="NCBIfam" id="NF009884">
    <property type="entry name" value="PRK13343.1"/>
    <property type="match status" value="1"/>
</dbReference>
<comment type="catalytic activity">
    <reaction evidence="13">
        <text>ATP + H2O + 4 H(+)(in) = ADP + phosphate + 5 H(+)(out)</text>
        <dbReference type="Rhea" id="RHEA:57720"/>
        <dbReference type="ChEBI" id="CHEBI:15377"/>
        <dbReference type="ChEBI" id="CHEBI:15378"/>
        <dbReference type="ChEBI" id="CHEBI:30616"/>
        <dbReference type="ChEBI" id="CHEBI:43474"/>
        <dbReference type="ChEBI" id="CHEBI:456216"/>
        <dbReference type="EC" id="7.1.2.2"/>
    </reaction>
</comment>
<dbReference type="InterPro" id="IPR000793">
    <property type="entry name" value="ATP_synth_asu_C"/>
</dbReference>
<keyword evidence="4 13" id="KW-0813">Transport</keyword>
<dbReference type="EMBL" id="CP129113">
    <property type="protein sequence ID" value="WLV24184.1"/>
    <property type="molecule type" value="Genomic_DNA"/>
</dbReference>
<keyword evidence="12 13" id="KW-0066">ATP synthesis</keyword>
<dbReference type="PANTHER" id="PTHR48082:SF2">
    <property type="entry name" value="ATP SYNTHASE SUBUNIT ALPHA, MITOCHONDRIAL"/>
    <property type="match status" value="1"/>
</dbReference>
<dbReference type="Pfam" id="PF00306">
    <property type="entry name" value="ATP-synt_ab_C"/>
    <property type="match status" value="1"/>
</dbReference>
<keyword evidence="10 13" id="KW-0472">Membrane</keyword>
<dbReference type="PROSITE" id="PS00152">
    <property type="entry name" value="ATPASE_ALPHA_BETA"/>
    <property type="match status" value="1"/>
</dbReference>
<dbReference type="Proteomes" id="UP001180087">
    <property type="component" value="Chromosome"/>
</dbReference>
<name>A0ABY9KUH2_9BACI</name>
<dbReference type="InterPro" id="IPR038376">
    <property type="entry name" value="ATP_synth_asu_C_sf"/>
</dbReference>
<keyword evidence="11 13" id="KW-0139">CF(1)</keyword>
<dbReference type="InterPro" id="IPR033732">
    <property type="entry name" value="ATP_synth_F1_a_nt-bd_dom"/>
</dbReference>
<evidence type="ECO:0000313" key="18">
    <source>
        <dbReference type="Proteomes" id="UP001180087"/>
    </source>
</evidence>
<reference evidence="17" key="1">
    <citation type="submission" date="2023-06" db="EMBL/GenBank/DDBJ databases">
        <title>A Treasure from Seagulls: Isolation and Description of Aciduricobacillus qingdaonensis gen. nov., sp. nov., a Rare Obligately Uric Acid-utilizing Member in the Family Bacillaceae.</title>
        <authorList>
            <person name="Liu W."/>
            <person name="Wang B."/>
        </authorList>
    </citation>
    <scope>NUCLEOTIDE SEQUENCE</scope>
    <source>
        <strain evidence="17">44XB</strain>
    </source>
</reference>
<evidence type="ECO:0000256" key="5">
    <source>
        <dbReference type="ARBA" id="ARBA00022741"/>
    </source>
</evidence>
<dbReference type="InterPro" id="IPR000194">
    <property type="entry name" value="ATPase_F1/V1/A1_a/bsu_nucl-bd"/>
</dbReference>
<evidence type="ECO:0000256" key="12">
    <source>
        <dbReference type="ARBA" id="ARBA00023310"/>
    </source>
</evidence>
<dbReference type="CDD" id="cd18113">
    <property type="entry name" value="ATP-synt_F1_alpha_C"/>
    <property type="match status" value="1"/>
</dbReference>
<evidence type="ECO:0000313" key="17">
    <source>
        <dbReference type="EMBL" id="WLV24184.1"/>
    </source>
</evidence>
<dbReference type="RefSeq" id="WP_348026950.1">
    <property type="nucleotide sequence ID" value="NZ_CP129113.1"/>
</dbReference>
<dbReference type="Pfam" id="PF00006">
    <property type="entry name" value="ATP-synt_ab"/>
    <property type="match status" value="1"/>
</dbReference>
<feature type="site" description="Required for activity" evidence="13">
    <location>
        <position position="362"/>
    </location>
</feature>
<dbReference type="Pfam" id="PF02874">
    <property type="entry name" value="ATP-synt_ab_N"/>
    <property type="match status" value="1"/>
</dbReference>
<feature type="domain" description="ATP synthase alpha subunit C-terminal" evidence="15">
    <location>
        <begin position="371"/>
        <end position="486"/>
    </location>
</feature>
<dbReference type="SUPFAM" id="SSF52540">
    <property type="entry name" value="P-loop containing nucleoside triphosphate hydrolases"/>
    <property type="match status" value="1"/>
</dbReference>
<comment type="similarity">
    <text evidence="3 13">Belongs to the ATPase alpha/beta chains family.</text>
</comment>
<keyword evidence="6 13" id="KW-0375">Hydrogen ion transport</keyword>
<feature type="binding site" evidence="13">
    <location>
        <begin position="169"/>
        <end position="176"/>
    </location>
    <ligand>
        <name>ATP</name>
        <dbReference type="ChEBI" id="CHEBI:30616"/>
    </ligand>
</feature>
<protein>
    <recommendedName>
        <fullName evidence="13">ATP synthase subunit alpha</fullName>
        <ecNumber evidence="13">7.1.2.2</ecNumber>
    </recommendedName>
    <alternativeName>
        <fullName evidence="13">ATP synthase F1 sector subunit alpha</fullName>
    </alternativeName>
    <alternativeName>
        <fullName evidence="13">F-ATPase subunit alpha</fullName>
    </alternativeName>
</protein>
<dbReference type="NCBIfam" id="TIGR00962">
    <property type="entry name" value="atpA"/>
    <property type="match status" value="1"/>
</dbReference>
<evidence type="ECO:0000256" key="6">
    <source>
        <dbReference type="ARBA" id="ARBA00022781"/>
    </source>
</evidence>
<evidence type="ECO:0000256" key="1">
    <source>
        <dbReference type="ARBA" id="ARBA00003784"/>
    </source>
</evidence>
<dbReference type="InterPro" id="IPR036121">
    <property type="entry name" value="ATPase_F1/V1/A1_a/bsu_N_sf"/>
</dbReference>
<evidence type="ECO:0000259" key="14">
    <source>
        <dbReference type="Pfam" id="PF00006"/>
    </source>
</evidence>
<evidence type="ECO:0000256" key="9">
    <source>
        <dbReference type="ARBA" id="ARBA00023065"/>
    </source>
</evidence>
<evidence type="ECO:0000259" key="16">
    <source>
        <dbReference type="Pfam" id="PF02874"/>
    </source>
</evidence>
<dbReference type="Gene3D" id="2.40.30.20">
    <property type="match status" value="1"/>
</dbReference>
<dbReference type="PANTHER" id="PTHR48082">
    <property type="entry name" value="ATP SYNTHASE SUBUNIT ALPHA, MITOCHONDRIAL"/>
    <property type="match status" value="1"/>
</dbReference>
<gene>
    <name evidence="13 17" type="primary">atpA</name>
    <name evidence="17" type="ORF">QR721_11140</name>
</gene>
<evidence type="ECO:0000256" key="10">
    <source>
        <dbReference type="ARBA" id="ARBA00023136"/>
    </source>
</evidence>
<dbReference type="CDD" id="cd18116">
    <property type="entry name" value="ATP-synt_F1_alpha_N"/>
    <property type="match status" value="1"/>
</dbReference>
<dbReference type="HAMAP" id="MF_01346">
    <property type="entry name" value="ATP_synth_alpha_bact"/>
    <property type="match status" value="1"/>
</dbReference>
<dbReference type="CDD" id="cd01132">
    <property type="entry name" value="F1-ATPase_alpha_CD"/>
    <property type="match status" value="1"/>
</dbReference>